<dbReference type="AlphaFoldDB" id="A0A084EGU0"/>
<name>A0A084EGU0_SPHYA</name>
<evidence type="ECO:0000256" key="1">
    <source>
        <dbReference type="SAM" id="MobiDB-lite"/>
    </source>
</evidence>
<organism evidence="2 3">
    <name type="scientific">Sphingobium yanoikuyae</name>
    <name type="common">Sphingomonas yanoikuyae</name>
    <dbReference type="NCBI Taxonomy" id="13690"/>
    <lineage>
        <taxon>Bacteria</taxon>
        <taxon>Pseudomonadati</taxon>
        <taxon>Pseudomonadota</taxon>
        <taxon>Alphaproteobacteria</taxon>
        <taxon>Sphingomonadales</taxon>
        <taxon>Sphingomonadaceae</taxon>
        <taxon>Sphingobium</taxon>
    </lineage>
</organism>
<proteinExistence type="predicted"/>
<dbReference type="PATRIC" id="fig|13690.10.peg.3769"/>
<sequence>MLNHGTRGEHRRPSSKLIPPLPPEFAQQFVEGGWRRIERVYGARNDLVRKWIAMAGGERELKRLRREYMAGRRKG</sequence>
<evidence type="ECO:0000313" key="3">
    <source>
        <dbReference type="Proteomes" id="UP000028534"/>
    </source>
</evidence>
<gene>
    <name evidence="2" type="ORF">CP98_03680</name>
</gene>
<feature type="region of interest" description="Disordered" evidence="1">
    <location>
        <begin position="1"/>
        <end position="22"/>
    </location>
</feature>
<feature type="compositionally biased region" description="Basic and acidic residues" evidence="1">
    <location>
        <begin position="1"/>
        <end position="12"/>
    </location>
</feature>
<reference evidence="2 3" key="1">
    <citation type="submission" date="2014-03" db="EMBL/GenBank/DDBJ databases">
        <title>Genome sequence of Sphingobium yanoikuyae B1.</title>
        <authorList>
            <person name="Gan H.M."/>
            <person name="Gan H.Y."/>
            <person name="Savka M.A."/>
        </authorList>
    </citation>
    <scope>NUCLEOTIDE SEQUENCE [LARGE SCALE GENOMIC DNA]</scope>
    <source>
        <strain evidence="2 3">B1</strain>
    </source>
</reference>
<evidence type="ECO:0000313" key="2">
    <source>
        <dbReference type="EMBL" id="KEZ17182.1"/>
    </source>
</evidence>
<protein>
    <submittedName>
        <fullName evidence="2">Uncharacterized protein</fullName>
    </submittedName>
</protein>
<dbReference type="RefSeq" id="WP_037521412.1">
    <property type="nucleotide sequence ID" value="NZ_JGVR01000024.1"/>
</dbReference>
<accession>A0A084EGU0</accession>
<dbReference type="Proteomes" id="UP000028534">
    <property type="component" value="Unassembled WGS sequence"/>
</dbReference>
<dbReference type="EMBL" id="JGVR01000024">
    <property type="protein sequence ID" value="KEZ17182.1"/>
    <property type="molecule type" value="Genomic_DNA"/>
</dbReference>
<comment type="caution">
    <text evidence="2">The sequence shown here is derived from an EMBL/GenBank/DDBJ whole genome shotgun (WGS) entry which is preliminary data.</text>
</comment>